<dbReference type="InterPro" id="IPR000073">
    <property type="entry name" value="AB_hydrolase_1"/>
</dbReference>
<sequence length="230" mass="24819">MKLHTRTWGDGGKTAVLVHGIMSDSRTWHRVAPRLADLGYRVVAVDLRGHGASPRGAYSPQEWADDLVDTLDGPIAVAIGHSLGAVALSLAVDRLDCVRAIYSDPAFLIGQLGTAADREAFRRFKHATREQIVAVSPRWDTADVDVELATLADWDDTTVDALAGIVAVAAPASPRIPSLVQLAELSFGNVPEVIEKMREDGLEVRIVPGAGHTIHRDDLDGFFTTLDGWI</sequence>
<dbReference type="InterPro" id="IPR029058">
    <property type="entry name" value="AB_hydrolase_fold"/>
</dbReference>
<dbReference type="RefSeq" id="WP_196415942.1">
    <property type="nucleotide sequence ID" value="NZ_JADQTO010000010.1"/>
</dbReference>
<reference evidence="2" key="1">
    <citation type="submission" date="2020-11" db="EMBL/GenBank/DDBJ databases">
        <title>Isolation and identification of active actinomycetes.</title>
        <authorList>
            <person name="Sun X."/>
        </authorList>
    </citation>
    <scope>NUCLEOTIDE SEQUENCE</scope>
    <source>
        <strain evidence="2">NEAU-A11</strain>
    </source>
</reference>
<evidence type="ECO:0000313" key="3">
    <source>
        <dbReference type="Proteomes" id="UP000598146"/>
    </source>
</evidence>
<evidence type="ECO:0000313" key="2">
    <source>
        <dbReference type="EMBL" id="MBG0564158.1"/>
    </source>
</evidence>
<dbReference type="Gene3D" id="3.40.50.1820">
    <property type="entry name" value="alpha/beta hydrolase"/>
    <property type="match status" value="1"/>
</dbReference>
<organism evidence="2 3">
    <name type="scientific">Actinoplanes aureus</name>
    <dbReference type="NCBI Taxonomy" id="2792083"/>
    <lineage>
        <taxon>Bacteria</taxon>
        <taxon>Bacillati</taxon>
        <taxon>Actinomycetota</taxon>
        <taxon>Actinomycetes</taxon>
        <taxon>Micromonosporales</taxon>
        <taxon>Micromonosporaceae</taxon>
        <taxon>Actinoplanes</taxon>
    </lineage>
</organism>
<keyword evidence="2" id="KW-0378">Hydrolase</keyword>
<gene>
    <name evidence="2" type="ORF">I4J89_22185</name>
</gene>
<dbReference type="PANTHER" id="PTHR43329">
    <property type="entry name" value="EPOXIDE HYDROLASE"/>
    <property type="match status" value="1"/>
</dbReference>
<protein>
    <submittedName>
        <fullName evidence="2">Alpha/beta hydrolase</fullName>
    </submittedName>
</protein>
<keyword evidence="3" id="KW-1185">Reference proteome</keyword>
<feature type="domain" description="AB hydrolase-1" evidence="1">
    <location>
        <begin position="16"/>
        <end position="222"/>
    </location>
</feature>
<evidence type="ECO:0000259" key="1">
    <source>
        <dbReference type="Pfam" id="PF12697"/>
    </source>
</evidence>
<dbReference type="AlphaFoldDB" id="A0A931CBN0"/>
<dbReference type="Proteomes" id="UP000598146">
    <property type="component" value="Unassembled WGS sequence"/>
</dbReference>
<dbReference type="EMBL" id="JADQTO010000010">
    <property type="protein sequence ID" value="MBG0564158.1"/>
    <property type="molecule type" value="Genomic_DNA"/>
</dbReference>
<dbReference type="Pfam" id="PF12697">
    <property type="entry name" value="Abhydrolase_6"/>
    <property type="match status" value="1"/>
</dbReference>
<proteinExistence type="predicted"/>
<accession>A0A931CBN0</accession>
<dbReference type="SUPFAM" id="SSF53474">
    <property type="entry name" value="alpha/beta-Hydrolases"/>
    <property type="match status" value="1"/>
</dbReference>
<name>A0A931CBN0_9ACTN</name>
<comment type="caution">
    <text evidence="2">The sequence shown here is derived from an EMBL/GenBank/DDBJ whole genome shotgun (WGS) entry which is preliminary data.</text>
</comment>
<dbReference type="GO" id="GO:0016787">
    <property type="term" value="F:hydrolase activity"/>
    <property type="evidence" value="ECO:0007669"/>
    <property type="project" value="UniProtKB-KW"/>
</dbReference>